<dbReference type="EnsemblProtists" id="EKX35308">
    <property type="protein sequence ID" value="EKX35308"/>
    <property type="gene ID" value="GUITHDRAFT_118542"/>
</dbReference>
<dbReference type="GO" id="GO:0045039">
    <property type="term" value="P:protein insertion into mitochondrial inner membrane"/>
    <property type="evidence" value="ECO:0007669"/>
    <property type="project" value="UniProtKB-UniRule"/>
</dbReference>
<dbReference type="PANTHER" id="PTHR14110">
    <property type="entry name" value="MITOCHONDRIAL IMPORT INNER MEMBRANE TRANSLOCASE SUBUNIT TIM22"/>
    <property type="match status" value="1"/>
</dbReference>
<dbReference type="GO" id="GO:0030943">
    <property type="term" value="F:mitochondrion targeting sequence binding"/>
    <property type="evidence" value="ECO:0007669"/>
    <property type="project" value="TreeGrafter"/>
</dbReference>
<keyword evidence="5" id="KW-1133">Transmembrane helix</keyword>
<evidence type="ECO:0000256" key="1">
    <source>
        <dbReference type="ARBA" id="ARBA00004448"/>
    </source>
</evidence>
<evidence type="ECO:0000256" key="8">
    <source>
        <dbReference type="RuleBase" id="RU367038"/>
    </source>
</evidence>
<evidence type="ECO:0000256" key="7">
    <source>
        <dbReference type="ARBA" id="ARBA00023136"/>
    </source>
</evidence>
<dbReference type="GO" id="GO:0042721">
    <property type="term" value="C:TIM22 mitochondrial import inner membrane insertion complex"/>
    <property type="evidence" value="ECO:0007669"/>
    <property type="project" value="UniProtKB-UniRule"/>
</dbReference>
<sequence length="200" mass="20886">MEKNDGHGGWSTMAPPWAKMPQRNMQATQDAYAAGFAEGQARFEAWVQQGGFNRLFAENCAVKTAMSGAIGGGGGILLGAFLAPFDGVNGLRAAETTTAKETAIATWHHTASKAKSMGKTFAAIGAVYSLSECLVERYRARSDLKNSAYAGCLSGAFLARKAGGVGIAGGCAGFAAWSLAMESFMHSPAGESMFKTQEHS</sequence>
<dbReference type="STRING" id="905079.L1IGH0"/>
<evidence type="ECO:0000313" key="10">
    <source>
        <dbReference type="EnsemblProtists" id="EKX35308"/>
    </source>
</evidence>
<evidence type="ECO:0000256" key="2">
    <source>
        <dbReference type="ARBA" id="ARBA00008444"/>
    </source>
</evidence>
<comment type="subcellular location">
    <subcellularLocation>
        <location evidence="1 8">Mitochondrion inner membrane</location>
        <topology evidence="1 8">Multi-pass membrane protein</topology>
    </subcellularLocation>
</comment>
<evidence type="ECO:0000313" key="9">
    <source>
        <dbReference type="EMBL" id="EKX35308.1"/>
    </source>
</evidence>
<protein>
    <recommendedName>
        <fullName evidence="8">Mitochondrial import inner membrane translocase subunit TIM22</fullName>
    </recommendedName>
</protein>
<dbReference type="GeneID" id="17292033"/>
<dbReference type="OrthoDB" id="75343at2759"/>
<dbReference type="HOGENOM" id="CLU_1368507_0_0_1"/>
<dbReference type="Pfam" id="PF02466">
    <property type="entry name" value="Tim17"/>
    <property type="match status" value="1"/>
</dbReference>
<comment type="subunit">
    <text evidence="8">Component of the TIM22 complex.</text>
</comment>
<evidence type="ECO:0000256" key="6">
    <source>
        <dbReference type="ARBA" id="ARBA00023128"/>
    </source>
</evidence>
<keyword evidence="7" id="KW-0472">Membrane</keyword>
<keyword evidence="6 8" id="KW-0496">Mitochondrion</keyword>
<dbReference type="EMBL" id="JH993093">
    <property type="protein sequence ID" value="EKX35308.1"/>
    <property type="molecule type" value="Genomic_DNA"/>
</dbReference>
<dbReference type="Proteomes" id="UP000011087">
    <property type="component" value="Unassembled WGS sequence"/>
</dbReference>
<name>L1IGH0_GUITC</name>
<dbReference type="OMA" id="VNPNMAD"/>
<reference evidence="9 11" key="1">
    <citation type="journal article" date="2012" name="Nature">
        <title>Algal genomes reveal evolutionary mosaicism and the fate of nucleomorphs.</title>
        <authorList>
            <consortium name="DOE Joint Genome Institute"/>
            <person name="Curtis B.A."/>
            <person name="Tanifuji G."/>
            <person name="Burki F."/>
            <person name="Gruber A."/>
            <person name="Irimia M."/>
            <person name="Maruyama S."/>
            <person name="Arias M.C."/>
            <person name="Ball S.G."/>
            <person name="Gile G.H."/>
            <person name="Hirakawa Y."/>
            <person name="Hopkins J.F."/>
            <person name="Kuo A."/>
            <person name="Rensing S.A."/>
            <person name="Schmutz J."/>
            <person name="Symeonidi A."/>
            <person name="Elias M."/>
            <person name="Eveleigh R.J."/>
            <person name="Herman E.K."/>
            <person name="Klute M.J."/>
            <person name="Nakayama T."/>
            <person name="Obornik M."/>
            <person name="Reyes-Prieto A."/>
            <person name="Armbrust E.V."/>
            <person name="Aves S.J."/>
            <person name="Beiko R.G."/>
            <person name="Coutinho P."/>
            <person name="Dacks J.B."/>
            <person name="Durnford D.G."/>
            <person name="Fast N.M."/>
            <person name="Green B.R."/>
            <person name="Grisdale C.J."/>
            <person name="Hempel F."/>
            <person name="Henrissat B."/>
            <person name="Hoppner M.P."/>
            <person name="Ishida K."/>
            <person name="Kim E."/>
            <person name="Koreny L."/>
            <person name="Kroth P.G."/>
            <person name="Liu Y."/>
            <person name="Malik S.B."/>
            <person name="Maier U.G."/>
            <person name="McRose D."/>
            <person name="Mock T."/>
            <person name="Neilson J.A."/>
            <person name="Onodera N.T."/>
            <person name="Poole A.M."/>
            <person name="Pritham E.J."/>
            <person name="Richards T.A."/>
            <person name="Rocap G."/>
            <person name="Roy S.W."/>
            <person name="Sarai C."/>
            <person name="Schaack S."/>
            <person name="Shirato S."/>
            <person name="Slamovits C.H."/>
            <person name="Spencer D.F."/>
            <person name="Suzuki S."/>
            <person name="Worden A.Z."/>
            <person name="Zauner S."/>
            <person name="Barry K."/>
            <person name="Bell C."/>
            <person name="Bharti A.K."/>
            <person name="Crow J.A."/>
            <person name="Grimwood J."/>
            <person name="Kramer R."/>
            <person name="Lindquist E."/>
            <person name="Lucas S."/>
            <person name="Salamov A."/>
            <person name="McFadden G.I."/>
            <person name="Lane C.E."/>
            <person name="Keeling P.J."/>
            <person name="Gray M.W."/>
            <person name="Grigoriev I.V."/>
            <person name="Archibald J.M."/>
        </authorList>
    </citation>
    <scope>NUCLEOTIDE SEQUENCE</scope>
    <source>
        <strain evidence="9 11">CCMP2712</strain>
    </source>
</reference>
<keyword evidence="3" id="KW-0812">Transmembrane</keyword>
<evidence type="ECO:0000313" key="11">
    <source>
        <dbReference type="Proteomes" id="UP000011087"/>
    </source>
</evidence>
<dbReference type="InterPro" id="IPR039175">
    <property type="entry name" value="TIM22"/>
</dbReference>
<keyword evidence="11" id="KW-1185">Reference proteome</keyword>
<reference evidence="11" key="2">
    <citation type="submission" date="2012-11" db="EMBL/GenBank/DDBJ databases">
        <authorList>
            <person name="Kuo A."/>
            <person name="Curtis B.A."/>
            <person name="Tanifuji G."/>
            <person name="Burki F."/>
            <person name="Gruber A."/>
            <person name="Irimia M."/>
            <person name="Maruyama S."/>
            <person name="Arias M.C."/>
            <person name="Ball S.G."/>
            <person name="Gile G.H."/>
            <person name="Hirakawa Y."/>
            <person name="Hopkins J.F."/>
            <person name="Rensing S.A."/>
            <person name="Schmutz J."/>
            <person name="Symeonidi A."/>
            <person name="Elias M."/>
            <person name="Eveleigh R.J."/>
            <person name="Herman E.K."/>
            <person name="Klute M.J."/>
            <person name="Nakayama T."/>
            <person name="Obornik M."/>
            <person name="Reyes-Prieto A."/>
            <person name="Armbrust E.V."/>
            <person name="Aves S.J."/>
            <person name="Beiko R.G."/>
            <person name="Coutinho P."/>
            <person name="Dacks J.B."/>
            <person name="Durnford D.G."/>
            <person name="Fast N.M."/>
            <person name="Green B.R."/>
            <person name="Grisdale C."/>
            <person name="Hempe F."/>
            <person name="Henrissat B."/>
            <person name="Hoppner M.P."/>
            <person name="Ishida K.-I."/>
            <person name="Kim E."/>
            <person name="Koreny L."/>
            <person name="Kroth P.G."/>
            <person name="Liu Y."/>
            <person name="Malik S.-B."/>
            <person name="Maier U.G."/>
            <person name="McRose D."/>
            <person name="Mock T."/>
            <person name="Neilson J.A."/>
            <person name="Onodera N.T."/>
            <person name="Poole A.M."/>
            <person name="Pritham E.J."/>
            <person name="Richards T.A."/>
            <person name="Rocap G."/>
            <person name="Roy S.W."/>
            <person name="Sarai C."/>
            <person name="Schaack S."/>
            <person name="Shirato S."/>
            <person name="Slamovits C.H."/>
            <person name="Spencer D.F."/>
            <person name="Suzuki S."/>
            <person name="Worden A.Z."/>
            <person name="Zauner S."/>
            <person name="Barry K."/>
            <person name="Bell C."/>
            <person name="Bharti A.K."/>
            <person name="Crow J.A."/>
            <person name="Grimwood J."/>
            <person name="Kramer R."/>
            <person name="Lindquist E."/>
            <person name="Lucas S."/>
            <person name="Salamov A."/>
            <person name="McFadden G.I."/>
            <person name="Lane C.E."/>
            <person name="Keeling P.J."/>
            <person name="Gray M.W."/>
            <person name="Grigoriev I.V."/>
            <person name="Archibald J.M."/>
        </authorList>
    </citation>
    <scope>NUCLEOTIDE SEQUENCE</scope>
    <source>
        <strain evidence="11">CCMP2712</strain>
    </source>
</reference>
<accession>L1IGH0</accession>
<evidence type="ECO:0000256" key="5">
    <source>
        <dbReference type="ARBA" id="ARBA00022989"/>
    </source>
</evidence>
<dbReference type="eggNOG" id="KOG3225">
    <property type="taxonomic scope" value="Eukaryota"/>
</dbReference>
<reference evidence="10" key="3">
    <citation type="submission" date="2016-03" db="UniProtKB">
        <authorList>
            <consortium name="EnsemblProtists"/>
        </authorList>
    </citation>
    <scope>IDENTIFICATION</scope>
</reference>
<keyword evidence="4 8" id="KW-0999">Mitochondrion inner membrane</keyword>
<dbReference type="PANTHER" id="PTHR14110:SF0">
    <property type="entry name" value="MITOCHONDRIAL IMPORT INNER MEMBRANE TRANSLOCASE SUBUNIT TIM22"/>
    <property type="match status" value="1"/>
</dbReference>
<keyword evidence="8" id="KW-0811">Translocation</keyword>
<dbReference type="KEGG" id="gtt:GUITHDRAFT_118542"/>
<evidence type="ECO:0000256" key="4">
    <source>
        <dbReference type="ARBA" id="ARBA00022792"/>
    </source>
</evidence>
<comment type="similarity">
    <text evidence="2 8">Belongs to the Tim17/Tim22/Tim23 family.</text>
</comment>
<evidence type="ECO:0000256" key="3">
    <source>
        <dbReference type="ARBA" id="ARBA00022692"/>
    </source>
</evidence>
<proteinExistence type="inferred from homology"/>
<organism evidence="9">
    <name type="scientific">Guillardia theta (strain CCMP2712)</name>
    <name type="common">Cryptophyte</name>
    <dbReference type="NCBI Taxonomy" id="905079"/>
    <lineage>
        <taxon>Eukaryota</taxon>
        <taxon>Cryptophyceae</taxon>
        <taxon>Pyrenomonadales</taxon>
        <taxon>Geminigeraceae</taxon>
        <taxon>Guillardia</taxon>
    </lineage>
</organism>
<dbReference type="AlphaFoldDB" id="L1IGH0"/>
<gene>
    <name evidence="9" type="ORF">GUITHDRAFT_118542</name>
</gene>
<dbReference type="PaxDb" id="55529-EKX35308"/>
<keyword evidence="8" id="KW-0653">Protein transport</keyword>
<dbReference type="RefSeq" id="XP_005822288.1">
    <property type="nucleotide sequence ID" value="XM_005822231.1"/>
</dbReference>
<comment type="function">
    <text evidence="8">Essential core component of the TIM22 complex, a complex that mediates the import and insertion of multi-pass transmembrane proteins into the mitochondrial inner membrane. In the TIM22 complex, it constitutes the voltage-activated and signal-gated channel. Forms a twin-pore translocase that uses the membrane potential as external driving force in 2 voltage-dependent steps.</text>
</comment>
<keyword evidence="8" id="KW-0813">Transport</keyword>
<dbReference type="GO" id="GO:0008320">
    <property type="term" value="F:protein transmembrane transporter activity"/>
    <property type="evidence" value="ECO:0007669"/>
    <property type="project" value="UniProtKB-UniRule"/>
</dbReference>